<evidence type="ECO:0000313" key="4">
    <source>
        <dbReference type="Proteomes" id="UP000799423"/>
    </source>
</evidence>
<feature type="compositionally biased region" description="Basic and acidic residues" evidence="2">
    <location>
        <begin position="753"/>
        <end position="768"/>
    </location>
</feature>
<dbReference type="GO" id="GO:0005634">
    <property type="term" value="C:nucleus"/>
    <property type="evidence" value="ECO:0007669"/>
    <property type="project" value="TreeGrafter"/>
</dbReference>
<keyword evidence="1" id="KW-0175">Coiled coil</keyword>
<keyword evidence="4" id="KW-1185">Reference proteome</keyword>
<accession>A0A6A7BFT7</accession>
<reference evidence="3" key="1">
    <citation type="submission" date="2020-01" db="EMBL/GenBank/DDBJ databases">
        <authorList>
            <consortium name="DOE Joint Genome Institute"/>
            <person name="Haridas S."/>
            <person name="Albert R."/>
            <person name="Binder M."/>
            <person name="Bloem J."/>
            <person name="Labutti K."/>
            <person name="Salamov A."/>
            <person name="Andreopoulos B."/>
            <person name="Baker S.E."/>
            <person name="Barry K."/>
            <person name="Bills G."/>
            <person name="Bluhm B.H."/>
            <person name="Cannon C."/>
            <person name="Castanera R."/>
            <person name="Culley D.E."/>
            <person name="Daum C."/>
            <person name="Ezra D."/>
            <person name="Gonzalez J.B."/>
            <person name="Henrissat B."/>
            <person name="Kuo A."/>
            <person name="Liang C."/>
            <person name="Lipzen A."/>
            <person name="Lutzoni F."/>
            <person name="Magnuson J."/>
            <person name="Mondo S."/>
            <person name="Nolan M."/>
            <person name="Ohm R."/>
            <person name="Pangilinan J."/>
            <person name="Park H.-J."/>
            <person name="Ramirez L."/>
            <person name="Alfaro M."/>
            <person name="Sun H."/>
            <person name="Tritt A."/>
            <person name="Yoshinaga Y."/>
            <person name="Zwiers L.-H."/>
            <person name="Turgeon B.G."/>
            <person name="Goodwin S.B."/>
            <person name="Spatafora J.W."/>
            <person name="Crous P.W."/>
            <person name="Grigoriev I.V."/>
        </authorList>
    </citation>
    <scope>NUCLEOTIDE SEQUENCE</scope>
    <source>
        <strain evidence="3">IPT5</strain>
    </source>
</reference>
<dbReference type="GO" id="GO:0005829">
    <property type="term" value="C:cytosol"/>
    <property type="evidence" value="ECO:0007669"/>
    <property type="project" value="TreeGrafter"/>
</dbReference>
<dbReference type="PANTHER" id="PTHR39597:SF1">
    <property type="entry name" value="UBA DOMAIN-CONTAINING PROTEIN RUP1"/>
    <property type="match status" value="1"/>
</dbReference>
<evidence type="ECO:0000313" key="3">
    <source>
        <dbReference type="EMBL" id="KAF2854376.1"/>
    </source>
</evidence>
<dbReference type="Proteomes" id="UP000799423">
    <property type="component" value="Unassembled WGS sequence"/>
</dbReference>
<dbReference type="AlphaFoldDB" id="A0A6A7BFT7"/>
<organism evidence="3 4">
    <name type="scientific">Plenodomus tracheiphilus IPT5</name>
    <dbReference type="NCBI Taxonomy" id="1408161"/>
    <lineage>
        <taxon>Eukaryota</taxon>
        <taxon>Fungi</taxon>
        <taxon>Dikarya</taxon>
        <taxon>Ascomycota</taxon>
        <taxon>Pezizomycotina</taxon>
        <taxon>Dothideomycetes</taxon>
        <taxon>Pleosporomycetidae</taxon>
        <taxon>Pleosporales</taxon>
        <taxon>Pleosporineae</taxon>
        <taxon>Leptosphaeriaceae</taxon>
        <taxon>Plenodomus</taxon>
    </lineage>
</organism>
<feature type="region of interest" description="Disordered" evidence="2">
    <location>
        <begin position="88"/>
        <end position="124"/>
    </location>
</feature>
<feature type="region of interest" description="Disordered" evidence="2">
    <location>
        <begin position="743"/>
        <end position="768"/>
    </location>
</feature>
<proteinExistence type="predicted"/>
<dbReference type="PANTHER" id="PTHR39597">
    <property type="entry name" value="UBA DOMAIN-CONTAINING PROTEIN RUP1"/>
    <property type="match status" value="1"/>
</dbReference>
<name>A0A6A7BFT7_9PLEO</name>
<evidence type="ECO:0000256" key="2">
    <source>
        <dbReference type="SAM" id="MobiDB-lite"/>
    </source>
</evidence>
<feature type="coiled-coil region" evidence="1">
    <location>
        <begin position="478"/>
        <end position="512"/>
    </location>
</feature>
<dbReference type="InterPro" id="IPR055335">
    <property type="entry name" value="Ucp6/RUP1"/>
</dbReference>
<evidence type="ECO:0008006" key="5">
    <source>
        <dbReference type="Google" id="ProtNLM"/>
    </source>
</evidence>
<protein>
    <recommendedName>
        <fullName evidence="5">Ubiquitin interaction motif protein</fullName>
    </recommendedName>
</protein>
<gene>
    <name evidence="3" type="ORF">T440DRAFT_465350</name>
</gene>
<dbReference type="EMBL" id="MU006293">
    <property type="protein sequence ID" value="KAF2854376.1"/>
    <property type="molecule type" value="Genomic_DNA"/>
</dbReference>
<evidence type="ECO:0000256" key="1">
    <source>
        <dbReference type="SAM" id="Coils"/>
    </source>
</evidence>
<sequence>MSPDEDVTSLLDVICYQLSKEDAKKLLAISGKNLQAAVQKFYDTDIDNLRSLLRDSSATWDESAFGAGRYGDKDTTVPTFNIDYAPGFENYPHSTGHSRAPTRPPSRTSQHSAVSTHAGDAPMQSIEGTQESGVVGSTNTIFGPATQSHYEASQWAIVPTTTEVISDPIPSQRQREEGQPAILKPSSNFNHLQCLIPILHSIPQFRNAFLSPGVVDTDYWVGEDWWRGFASPSARIIDETKGLAETHGLEILHEAQRLMAFLDNTDRIYGSVNALLNMDAWKESKPTGLEDEDDGLLKFLLLWGFAFQTQVPDADLNGALRSVVNVAGQQVENFVLDGTVTRDSSRPDPSVYDVLDETLFSGSTGSAHLVEPSNVLMLRLTSSRTNASDLGCRIPATLYADRYLEKNKHIIDGMYTDIRQHEEKLGSIKTQVERLKYHMPSKPGSNRVESLKLLETSMKAYQPPANGSELTQEDATVLAQLKDIYNSIESKLATLEEQAQQIQKTRDNISAQFKPIIDDGADIVMDDTAVDFPEGQSPQDAMHRPYKLWGVATRRDVVYLLYPDIKSDVPDARQWWRMQYDTESSSPVIMRDRLSLQDVLERATSESASVLLVYANEAAISSDPAPLSKPLQEFVKKDNLNFLEELQKNATGWETFGDDDYGTAVQEDWDRDAPLQNYRSEDYRNDDWHSMSARDFHSRGNGFGVADDNMSSATLTPNTEVDDGDVKGDGVVMREVVEVRGEDGREMKRRRRESSETIGEERVEQVKEDKGEVKLIDVEMEDVKEEPRVQHVEVEEKKGG</sequence>
<feature type="compositionally biased region" description="Polar residues" evidence="2">
    <location>
        <begin position="105"/>
        <end position="115"/>
    </location>
</feature>
<dbReference type="OrthoDB" id="4489171at2759"/>
<dbReference type="GO" id="GO:0016579">
    <property type="term" value="P:protein deubiquitination"/>
    <property type="evidence" value="ECO:0007669"/>
    <property type="project" value="TreeGrafter"/>
</dbReference>